<sequence>MSARGLLKSMAIIGSAQAVRILITIVRAKLVAILLGPTGIGLLSVFNNLHEMASMSAGLGLGTSGVREISSAKGEEVTLSRVRRVLFGALVLQGLVAMAAIWLARDTLALWLLDSTDHATEVGLVGVAVFLFLVAGSQTALLQGMRRIGDLGRVTVWSTLFGSASGLLAVWLLGLSGLIWLILLPPLASILVAWHYTRRLPPPTSVRMTPREIWQAWRPMVALGVVFTLGGLATTGTLLLVRTRITQELGLEAAGQFAAAWSVSMIYVGFLLQAMGTDYFPRLTEVIHDRDAANQLMNDQIQLGLALGGPLLLVLIGCAPWLIRLLYSAKFDASATLLQWQTVGNVFKLASWPLGFALVAAARSGIFLVTQLLFNVLFLPAIWFGLPFLGLEVTGIAFLLAYVILFAVIAILVRQLHGFRWEGLSLGLVAGHAGLALALLALARAAPLAGAGASAALGLITAFVGGHIVITKIGSHGRLVSRVARIYEMIGWPIRDIK</sequence>
<feature type="transmembrane region" description="Helical" evidence="6">
    <location>
        <begin position="178"/>
        <end position="196"/>
    </location>
</feature>
<evidence type="ECO:0000256" key="2">
    <source>
        <dbReference type="ARBA" id="ARBA00022475"/>
    </source>
</evidence>
<dbReference type="AlphaFoldDB" id="A0A1M7CFG9"/>
<feature type="transmembrane region" description="Helical" evidence="6">
    <location>
        <begin position="449"/>
        <end position="470"/>
    </location>
</feature>
<evidence type="ECO:0000256" key="1">
    <source>
        <dbReference type="ARBA" id="ARBA00004651"/>
    </source>
</evidence>
<feature type="transmembrane region" description="Helical" evidence="6">
    <location>
        <begin position="253"/>
        <end position="272"/>
    </location>
</feature>
<reference evidence="8" key="1">
    <citation type="submission" date="2016-11" db="EMBL/GenBank/DDBJ databases">
        <authorList>
            <person name="Varghese N."/>
            <person name="Submissions S."/>
        </authorList>
    </citation>
    <scope>NUCLEOTIDE SEQUENCE [LARGE SCALE GENOMIC DNA]</scope>
    <source>
        <strain evidence="8">DSM 29327</strain>
    </source>
</reference>
<protein>
    <submittedName>
        <fullName evidence="7">Polysaccharide transporter, PST family</fullName>
    </submittedName>
</protein>
<feature type="transmembrane region" description="Helical" evidence="6">
    <location>
        <begin position="343"/>
        <end position="361"/>
    </location>
</feature>
<evidence type="ECO:0000256" key="3">
    <source>
        <dbReference type="ARBA" id="ARBA00022692"/>
    </source>
</evidence>
<keyword evidence="3 6" id="KW-0812">Transmembrane</keyword>
<keyword evidence="8" id="KW-1185">Reference proteome</keyword>
<feature type="transmembrane region" description="Helical" evidence="6">
    <location>
        <begin position="368"/>
        <end position="389"/>
    </location>
</feature>
<organism evidence="7 8">
    <name type="scientific">Roseovarius marisflavi</name>
    <dbReference type="NCBI Taxonomy" id="1054996"/>
    <lineage>
        <taxon>Bacteria</taxon>
        <taxon>Pseudomonadati</taxon>
        <taxon>Pseudomonadota</taxon>
        <taxon>Alphaproteobacteria</taxon>
        <taxon>Rhodobacterales</taxon>
        <taxon>Roseobacteraceae</taxon>
        <taxon>Roseovarius</taxon>
    </lineage>
</organism>
<keyword evidence="2" id="KW-1003">Cell membrane</keyword>
<dbReference type="PANTHER" id="PTHR30250:SF11">
    <property type="entry name" value="O-ANTIGEN TRANSPORTER-RELATED"/>
    <property type="match status" value="1"/>
</dbReference>
<keyword evidence="5 6" id="KW-0472">Membrane</keyword>
<feature type="transmembrane region" description="Helical" evidence="6">
    <location>
        <begin position="425"/>
        <end position="443"/>
    </location>
</feature>
<dbReference type="PANTHER" id="PTHR30250">
    <property type="entry name" value="PST FAMILY PREDICTED COLANIC ACID TRANSPORTER"/>
    <property type="match status" value="1"/>
</dbReference>
<feature type="transmembrane region" description="Helical" evidence="6">
    <location>
        <begin position="28"/>
        <end position="46"/>
    </location>
</feature>
<feature type="transmembrane region" description="Helical" evidence="6">
    <location>
        <begin position="217"/>
        <end position="241"/>
    </location>
</feature>
<dbReference type="Pfam" id="PF13440">
    <property type="entry name" value="Polysacc_synt_3"/>
    <property type="match status" value="1"/>
</dbReference>
<dbReference type="RefSeq" id="WP_170865091.1">
    <property type="nucleotide sequence ID" value="NZ_FRBN01000025.1"/>
</dbReference>
<name>A0A1M7CFG9_9RHOB</name>
<comment type="subcellular location">
    <subcellularLocation>
        <location evidence="1">Cell membrane</location>
        <topology evidence="1">Multi-pass membrane protein</topology>
    </subcellularLocation>
</comment>
<feature type="transmembrane region" description="Helical" evidence="6">
    <location>
        <begin position="303"/>
        <end position="323"/>
    </location>
</feature>
<evidence type="ECO:0000256" key="6">
    <source>
        <dbReference type="SAM" id="Phobius"/>
    </source>
</evidence>
<evidence type="ECO:0000313" key="8">
    <source>
        <dbReference type="Proteomes" id="UP000184191"/>
    </source>
</evidence>
<dbReference type="InterPro" id="IPR050833">
    <property type="entry name" value="Poly_Biosynth_Transport"/>
</dbReference>
<dbReference type="EMBL" id="FRBN01000025">
    <property type="protein sequence ID" value="SHL65930.1"/>
    <property type="molecule type" value="Genomic_DNA"/>
</dbReference>
<evidence type="ECO:0000313" key="7">
    <source>
        <dbReference type="EMBL" id="SHL65930.1"/>
    </source>
</evidence>
<dbReference type="InterPro" id="IPR044550">
    <property type="entry name" value="WzxE"/>
</dbReference>
<dbReference type="Proteomes" id="UP000184191">
    <property type="component" value="Unassembled WGS sequence"/>
</dbReference>
<keyword evidence="4 6" id="KW-1133">Transmembrane helix</keyword>
<feature type="transmembrane region" description="Helical" evidence="6">
    <location>
        <begin position="154"/>
        <end position="172"/>
    </location>
</feature>
<evidence type="ECO:0000256" key="4">
    <source>
        <dbReference type="ARBA" id="ARBA00022989"/>
    </source>
</evidence>
<gene>
    <name evidence="7" type="ORF">SAMN05444414_1256</name>
</gene>
<feature type="transmembrane region" description="Helical" evidence="6">
    <location>
        <begin position="85"/>
        <end position="104"/>
    </location>
</feature>
<dbReference type="GO" id="GO:0005886">
    <property type="term" value="C:plasma membrane"/>
    <property type="evidence" value="ECO:0007669"/>
    <property type="project" value="UniProtKB-SubCell"/>
</dbReference>
<dbReference type="GO" id="GO:0009246">
    <property type="term" value="P:enterobacterial common antigen biosynthetic process"/>
    <property type="evidence" value="ECO:0007669"/>
    <property type="project" value="InterPro"/>
</dbReference>
<dbReference type="CDD" id="cd13125">
    <property type="entry name" value="MATE_like_10"/>
    <property type="match status" value="1"/>
</dbReference>
<feature type="transmembrane region" description="Helical" evidence="6">
    <location>
        <begin position="395"/>
        <end position="413"/>
    </location>
</feature>
<evidence type="ECO:0000256" key="5">
    <source>
        <dbReference type="ARBA" id="ARBA00023136"/>
    </source>
</evidence>
<accession>A0A1M7CFG9</accession>
<proteinExistence type="predicted"/>
<feature type="transmembrane region" description="Helical" evidence="6">
    <location>
        <begin position="124"/>
        <end position="142"/>
    </location>
</feature>
<dbReference type="STRING" id="1054996.SAMN05444414_1256"/>